<feature type="transmembrane region" description="Helical" evidence="6">
    <location>
        <begin position="12"/>
        <end position="32"/>
    </location>
</feature>
<feature type="transmembrane region" description="Helical" evidence="6">
    <location>
        <begin position="44"/>
        <end position="66"/>
    </location>
</feature>
<feature type="transmembrane region" description="Helical" evidence="6">
    <location>
        <begin position="124"/>
        <end position="143"/>
    </location>
</feature>
<dbReference type="PANTHER" id="PTHR33048">
    <property type="entry name" value="PTH11-LIKE INTEGRAL MEMBRANE PROTEIN (AFU_ORTHOLOGUE AFUA_5G11245)"/>
    <property type="match status" value="1"/>
</dbReference>
<comment type="subcellular location">
    <subcellularLocation>
        <location evidence="1">Membrane</location>
        <topology evidence="1">Multi-pass membrane protein</topology>
    </subcellularLocation>
</comment>
<name>A0AAJ0BC65_9PEZI</name>
<evidence type="ECO:0000256" key="1">
    <source>
        <dbReference type="ARBA" id="ARBA00004141"/>
    </source>
</evidence>
<dbReference type="AlphaFoldDB" id="A0AAJ0BC65"/>
<reference evidence="8" key="1">
    <citation type="submission" date="2023-06" db="EMBL/GenBank/DDBJ databases">
        <title>Genome-scale phylogeny and comparative genomics of the fungal order Sordariales.</title>
        <authorList>
            <consortium name="Lawrence Berkeley National Laboratory"/>
            <person name="Hensen N."/>
            <person name="Bonometti L."/>
            <person name="Westerberg I."/>
            <person name="Brannstrom I.O."/>
            <person name="Guillou S."/>
            <person name="Cros-Aarteil S."/>
            <person name="Calhoun S."/>
            <person name="Haridas S."/>
            <person name="Kuo A."/>
            <person name="Mondo S."/>
            <person name="Pangilinan J."/>
            <person name="Riley R."/>
            <person name="Labutti K."/>
            <person name="Andreopoulos B."/>
            <person name="Lipzen A."/>
            <person name="Chen C."/>
            <person name="Yanf M."/>
            <person name="Daum C."/>
            <person name="Ng V."/>
            <person name="Clum A."/>
            <person name="Steindorff A."/>
            <person name="Ohm R."/>
            <person name="Martin F."/>
            <person name="Silar P."/>
            <person name="Natvig D."/>
            <person name="Lalanne C."/>
            <person name="Gautier V."/>
            <person name="Ament-Velasquez S.L."/>
            <person name="Kruys A."/>
            <person name="Hutchinson M.I."/>
            <person name="Powell A.J."/>
            <person name="Barry K."/>
            <person name="Miller A.N."/>
            <person name="Grigoriev I.V."/>
            <person name="Debuchy R."/>
            <person name="Gladieux P."/>
            <person name="Thoren M.H."/>
            <person name="Johannesson H."/>
        </authorList>
    </citation>
    <scope>NUCLEOTIDE SEQUENCE</scope>
    <source>
        <strain evidence="8">PSN4</strain>
    </source>
</reference>
<evidence type="ECO:0000256" key="6">
    <source>
        <dbReference type="SAM" id="Phobius"/>
    </source>
</evidence>
<feature type="non-terminal residue" evidence="8">
    <location>
        <position position="279"/>
    </location>
</feature>
<feature type="non-terminal residue" evidence="8">
    <location>
        <position position="1"/>
    </location>
</feature>
<dbReference type="Pfam" id="PF20684">
    <property type="entry name" value="Fung_rhodopsin"/>
    <property type="match status" value="1"/>
</dbReference>
<evidence type="ECO:0000259" key="7">
    <source>
        <dbReference type="Pfam" id="PF20684"/>
    </source>
</evidence>
<keyword evidence="3 6" id="KW-1133">Transmembrane helix</keyword>
<gene>
    <name evidence="8" type="ORF">QBC47DRAFT_280693</name>
</gene>
<evidence type="ECO:0000256" key="2">
    <source>
        <dbReference type="ARBA" id="ARBA00022692"/>
    </source>
</evidence>
<feature type="domain" description="Rhodopsin" evidence="7">
    <location>
        <begin position="34"/>
        <end position="270"/>
    </location>
</feature>
<proteinExistence type="inferred from homology"/>
<evidence type="ECO:0000256" key="4">
    <source>
        <dbReference type="ARBA" id="ARBA00023136"/>
    </source>
</evidence>
<keyword evidence="2 6" id="KW-0812">Transmembrane</keyword>
<comment type="similarity">
    <text evidence="5">Belongs to the SAT4 family.</text>
</comment>
<dbReference type="InterPro" id="IPR052337">
    <property type="entry name" value="SAT4-like"/>
</dbReference>
<organism evidence="8 9">
    <name type="scientific">Echria macrotheca</name>
    <dbReference type="NCBI Taxonomy" id="438768"/>
    <lineage>
        <taxon>Eukaryota</taxon>
        <taxon>Fungi</taxon>
        <taxon>Dikarya</taxon>
        <taxon>Ascomycota</taxon>
        <taxon>Pezizomycotina</taxon>
        <taxon>Sordariomycetes</taxon>
        <taxon>Sordariomycetidae</taxon>
        <taxon>Sordariales</taxon>
        <taxon>Schizotheciaceae</taxon>
        <taxon>Echria</taxon>
    </lineage>
</organism>
<dbReference type="InterPro" id="IPR049326">
    <property type="entry name" value="Rhodopsin_dom_fungi"/>
</dbReference>
<dbReference type="EMBL" id="MU839836">
    <property type="protein sequence ID" value="KAK1754072.1"/>
    <property type="molecule type" value="Genomic_DNA"/>
</dbReference>
<accession>A0AAJ0BC65</accession>
<evidence type="ECO:0000256" key="5">
    <source>
        <dbReference type="ARBA" id="ARBA00038359"/>
    </source>
</evidence>
<dbReference type="PANTHER" id="PTHR33048:SF155">
    <property type="entry name" value="INTEGRAL MEMBRANE PROTEIN"/>
    <property type="match status" value="1"/>
</dbReference>
<evidence type="ECO:0000256" key="3">
    <source>
        <dbReference type="ARBA" id="ARBA00022989"/>
    </source>
</evidence>
<dbReference type="GO" id="GO:0016020">
    <property type="term" value="C:membrane"/>
    <property type="evidence" value="ECO:0007669"/>
    <property type="project" value="UniProtKB-SubCell"/>
</dbReference>
<sequence>TMASDENRWPILLAVIVPTFTVTLAVCIALIFTHRHYKRALTAADYIIIFAMFADAISFALITAGVGRGFGKHTSAIPNGTADLSTISNLLLGALLAGAISSGLARISIASRLLRLESICWKRLILWTIIVLQILSTIAYEIMQPFQCKDRITSQSRVSERCLDRQQVLTSSYISIGICSLGDSICAIISICLIYPLSLPRREKVLVIILMMLCLLATVCGIPKIYYVRTYNQNTSDPTWELIPETVFYEVEQGLIIIAACAPSLKRPVEKALKWLGLP</sequence>
<protein>
    <recommendedName>
        <fullName evidence="7">Rhodopsin domain-containing protein</fullName>
    </recommendedName>
</protein>
<dbReference type="Proteomes" id="UP001239445">
    <property type="component" value="Unassembled WGS sequence"/>
</dbReference>
<keyword evidence="4 6" id="KW-0472">Membrane</keyword>
<feature type="transmembrane region" description="Helical" evidence="6">
    <location>
        <begin position="173"/>
        <end position="198"/>
    </location>
</feature>
<keyword evidence="9" id="KW-1185">Reference proteome</keyword>
<evidence type="ECO:0000313" key="9">
    <source>
        <dbReference type="Proteomes" id="UP001239445"/>
    </source>
</evidence>
<feature type="transmembrane region" description="Helical" evidence="6">
    <location>
        <begin position="205"/>
        <end position="227"/>
    </location>
</feature>
<comment type="caution">
    <text evidence="8">The sequence shown here is derived from an EMBL/GenBank/DDBJ whole genome shotgun (WGS) entry which is preliminary data.</text>
</comment>
<feature type="transmembrane region" description="Helical" evidence="6">
    <location>
        <begin position="86"/>
        <end position="104"/>
    </location>
</feature>
<evidence type="ECO:0000313" key="8">
    <source>
        <dbReference type="EMBL" id="KAK1754072.1"/>
    </source>
</evidence>